<name>A0A9W9Q4C6_9EURO</name>
<sequence length="67" mass="7950">YTIFWAYFLGAPRKTGLILLFGDPTADYKDITKEVYYLPYLRTRMLFFNIIIYRYILYISSKSSSAS</sequence>
<organism evidence="1 2">
    <name type="scientific">Penicillium atrosanguineum</name>
    <dbReference type="NCBI Taxonomy" id="1132637"/>
    <lineage>
        <taxon>Eukaryota</taxon>
        <taxon>Fungi</taxon>
        <taxon>Dikarya</taxon>
        <taxon>Ascomycota</taxon>
        <taxon>Pezizomycotina</taxon>
        <taxon>Eurotiomycetes</taxon>
        <taxon>Eurotiomycetidae</taxon>
        <taxon>Eurotiales</taxon>
        <taxon>Aspergillaceae</taxon>
        <taxon>Penicillium</taxon>
    </lineage>
</organism>
<dbReference type="AlphaFoldDB" id="A0A9W9Q4C6"/>
<dbReference type="EMBL" id="JAPZBO010000002">
    <property type="protein sequence ID" value="KAJ5324099.1"/>
    <property type="molecule type" value="Genomic_DNA"/>
</dbReference>
<reference evidence="1" key="2">
    <citation type="journal article" date="2023" name="IMA Fungus">
        <title>Comparative genomic study of the Penicillium genus elucidates a diverse pangenome and 15 lateral gene transfer events.</title>
        <authorList>
            <person name="Petersen C."/>
            <person name="Sorensen T."/>
            <person name="Nielsen M.R."/>
            <person name="Sondergaard T.E."/>
            <person name="Sorensen J.L."/>
            <person name="Fitzpatrick D.A."/>
            <person name="Frisvad J.C."/>
            <person name="Nielsen K.L."/>
        </authorList>
    </citation>
    <scope>NUCLEOTIDE SEQUENCE</scope>
    <source>
        <strain evidence="1">IBT 21472</strain>
    </source>
</reference>
<protein>
    <submittedName>
        <fullName evidence="1">Uncharacterized protein</fullName>
    </submittedName>
</protein>
<feature type="non-terminal residue" evidence="1">
    <location>
        <position position="1"/>
    </location>
</feature>
<dbReference type="Proteomes" id="UP001147746">
    <property type="component" value="Unassembled WGS sequence"/>
</dbReference>
<comment type="caution">
    <text evidence="1">The sequence shown here is derived from an EMBL/GenBank/DDBJ whole genome shotgun (WGS) entry which is preliminary data.</text>
</comment>
<keyword evidence="2" id="KW-1185">Reference proteome</keyword>
<proteinExistence type="predicted"/>
<evidence type="ECO:0000313" key="2">
    <source>
        <dbReference type="Proteomes" id="UP001147746"/>
    </source>
</evidence>
<reference evidence="1" key="1">
    <citation type="submission" date="2022-12" db="EMBL/GenBank/DDBJ databases">
        <authorList>
            <person name="Petersen C."/>
        </authorList>
    </citation>
    <scope>NUCLEOTIDE SEQUENCE</scope>
    <source>
        <strain evidence="1">IBT 21472</strain>
    </source>
</reference>
<gene>
    <name evidence="1" type="ORF">N7476_002699</name>
</gene>
<evidence type="ECO:0000313" key="1">
    <source>
        <dbReference type="EMBL" id="KAJ5324099.1"/>
    </source>
</evidence>
<accession>A0A9W9Q4C6</accession>